<keyword evidence="1" id="KW-0472">Membrane</keyword>
<dbReference type="SUPFAM" id="SSF75005">
    <property type="entry name" value="Arabinanase/levansucrase/invertase"/>
    <property type="match status" value="1"/>
</dbReference>
<keyword evidence="1" id="KW-1133">Transmembrane helix</keyword>
<name>A0A7J3Z5K0_9CREN</name>
<evidence type="ECO:0000313" key="2">
    <source>
        <dbReference type="EMBL" id="HHQ49875.1"/>
    </source>
</evidence>
<dbReference type="AlphaFoldDB" id="A0A7J3Z5K0"/>
<accession>A0A7J3Z5K0</accession>
<protein>
    <submittedName>
        <fullName evidence="2">Uncharacterized protein</fullName>
    </submittedName>
</protein>
<sequence length="589" mass="65453">MPLPTRLVAFALIVVGALLLGIIAGYFVGLSSVQQVEKTVTLESTATLYRTITGREVPKETVLSTVEKTTTATIRVTSTLTTTHSLTITSTVTSTLTLLTQPTTVAQEPYVELGDSLSIVMPFIYFDSIVYHKESGRAMSGNWVVNGSYSVDDRGLVLSASSSGILAYNNVAKFDMYRVYIVKLSIPKIEGSMLVSLASIGSQSINRFVSVQISDLVKTYVSGKLASNQNFVELTGVNTIELLFAYAETSVEIFIKREGVDSDWVLLAQVGTPNLWAYGAKIAIELRNAQLIVESLAVYQLAPTGIRDLRPVFDWSSGRYDPRSILRDSEGRMLFFATGGFYKQALGILILRSGDLTSFEPVKLLIIKNNPWYTGQGFLFKWVDGKIHGYIMNWGGSYQGGTHRIVKIALDTDFNVVEVNENVVLTNAPPGGQWGHYDIAVFKFKGTWYALTSSFSAGTVLWRLEEGPTSTKFAYVKTIFESGHENPTIYPVVAPNGEVQLMLSVATDVEYGACHKIYILDTDFNPVKDYRLIGYRIWSAGHTFFLDPWYIYINQDQSSSRVFPGVGIWPGAFIEVYKLETNYRYYIEE</sequence>
<gene>
    <name evidence="2" type="ORF">ENM66_00780</name>
</gene>
<proteinExistence type="predicted"/>
<keyword evidence="1" id="KW-0812">Transmembrane</keyword>
<reference evidence="2" key="1">
    <citation type="journal article" date="2020" name="mSystems">
        <title>Genome- and Community-Level Interaction Insights into Carbon Utilization and Element Cycling Functions of Hydrothermarchaeota in Hydrothermal Sediment.</title>
        <authorList>
            <person name="Zhou Z."/>
            <person name="Liu Y."/>
            <person name="Xu W."/>
            <person name="Pan J."/>
            <person name="Luo Z.H."/>
            <person name="Li M."/>
        </authorList>
    </citation>
    <scope>NUCLEOTIDE SEQUENCE [LARGE SCALE GENOMIC DNA]</scope>
    <source>
        <strain evidence="2">SpSt-1105</strain>
    </source>
</reference>
<dbReference type="EMBL" id="DRYQ01000012">
    <property type="protein sequence ID" value="HHQ49875.1"/>
    <property type="molecule type" value="Genomic_DNA"/>
</dbReference>
<evidence type="ECO:0000256" key="1">
    <source>
        <dbReference type="SAM" id="Phobius"/>
    </source>
</evidence>
<dbReference type="InterPro" id="IPR023296">
    <property type="entry name" value="Glyco_hydro_beta-prop_sf"/>
</dbReference>
<comment type="caution">
    <text evidence="2">The sequence shown here is derived from an EMBL/GenBank/DDBJ whole genome shotgun (WGS) entry which is preliminary data.</text>
</comment>
<dbReference type="Gene3D" id="2.115.10.20">
    <property type="entry name" value="Glycosyl hydrolase domain, family 43"/>
    <property type="match status" value="1"/>
</dbReference>
<feature type="transmembrane region" description="Helical" evidence="1">
    <location>
        <begin position="7"/>
        <end position="28"/>
    </location>
</feature>
<organism evidence="2">
    <name type="scientific">Ignisphaera aggregans</name>
    <dbReference type="NCBI Taxonomy" id="334771"/>
    <lineage>
        <taxon>Archaea</taxon>
        <taxon>Thermoproteota</taxon>
        <taxon>Thermoprotei</taxon>
        <taxon>Desulfurococcales</taxon>
        <taxon>Desulfurococcaceae</taxon>
        <taxon>Ignisphaera</taxon>
    </lineage>
</organism>